<evidence type="ECO:0000313" key="8">
    <source>
        <dbReference type="Proteomes" id="UP000290900"/>
    </source>
</evidence>
<evidence type="ECO:0000256" key="1">
    <source>
        <dbReference type="ARBA" id="ARBA00004141"/>
    </source>
</evidence>
<feature type="transmembrane region" description="Helical" evidence="6">
    <location>
        <begin position="432"/>
        <end position="453"/>
    </location>
</feature>
<keyword evidence="8" id="KW-1185">Reference proteome</keyword>
<comment type="subcellular location">
    <subcellularLocation>
        <location evidence="1">Membrane</location>
        <topology evidence="1">Multi-pass membrane protein</topology>
    </subcellularLocation>
</comment>
<dbReference type="PANTHER" id="PTHR43791:SF63">
    <property type="entry name" value="HIGH AFFINITY CYSTEINE TRANSPORTER"/>
    <property type="match status" value="1"/>
</dbReference>
<dbReference type="PANTHER" id="PTHR43791">
    <property type="entry name" value="PERMEASE-RELATED"/>
    <property type="match status" value="1"/>
</dbReference>
<feature type="transmembrane region" description="Helical" evidence="6">
    <location>
        <begin position="465"/>
        <end position="487"/>
    </location>
</feature>
<keyword evidence="3 6" id="KW-0812">Transmembrane</keyword>
<dbReference type="SUPFAM" id="SSF103473">
    <property type="entry name" value="MFS general substrate transporter"/>
    <property type="match status" value="1"/>
</dbReference>
<dbReference type="GO" id="GO:0033229">
    <property type="term" value="F:cysteine transmembrane transporter activity"/>
    <property type="evidence" value="ECO:0007669"/>
    <property type="project" value="TreeGrafter"/>
</dbReference>
<feature type="transmembrane region" description="Helical" evidence="6">
    <location>
        <begin position="373"/>
        <end position="392"/>
    </location>
</feature>
<evidence type="ECO:0000256" key="3">
    <source>
        <dbReference type="ARBA" id="ARBA00022692"/>
    </source>
</evidence>
<keyword evidence="2" id="KW-0813">Transport</keyword>
<gene>
    <name evidence="7" type="ORF">BRENAR_LOCUS3605</name>
</gene>
<accession>A0A448YPM0</accession>
<dbReference type="InParanoid" id="A0A448YPM0"/>
<name>A0A448YPM0_BRENA</name>
<reference evidence="7 8" key="1">
    <citation type="submission" date="2018-12" db="EMBL/GenBank/DDBJ databases">
        <authorList>
            <person name="Tiukova I."/>
            <person name="Dainat J."/>
        </authorList>
    </citation>
    <scope>NUCLEOTIDE SEQUENCE [LARGE SCALE GENOMIC DNA]</scope>
</reference>
<proteinExistence type="predicted"/>
<dbReference type="Pfam" id="PF07690">
    <property type="entry name" value="MFS_1"/>
    <property type="match status" value="1"/>
</dbReference>
<feature type="transmembrane region" description="Helical" evidence="6">
    <location>
        <begin position="77"/>
        <end position="94"/>
    </location>
</feature>
<sequence length="544" mass="61865">MSDSIVDSAKAKLVDVQDVDVKSQESQSKWAKIWFHQGDHLDIERKYADVTFDLIEKNGGSVAELTPEKEKKLKRKLWLIIVPLVFLVNATLFIDKDAITYSPLLGVLKDMNMSKQDYNNVLTFFYVGYLLGQAPSHYIFQRIPLSKYISGTIAIWAILSFCTLGSKSYAGLSVLRFFLGFVESGITPAVEHTMSMFFTLDEQAIVNPIFWISCVGIDVPTGFISYGLQFTTKWRPWKWYWLIIGIISSLASILSFFFYPDNPATTRLFTIEERIHIIQRVKKATKSSIEQKTFKKYQFIEALRDPITWLFVLFCFMNMLENSTMYQASIIYTALGFSNLTTTLLMVVQNGFGTLCAILGSVALYVFKSQSAYVAAIWSIPAFLGAIIAISVDYSNKAGMLAGIFLTRANGTVYIIAFCLCQSTAAGYTKRLTRTLLFMVAYGVSNTIAPQLWKPQYSPRYRVSWLIQIVFSWFLAPLVLLVVRYILSARNKQRLQDIRDSPESEIDYGYIETIDDDGSAVRHKVDVSMLDLTDLENKRFIYPL</sequence>
<dbReference type="AlphaFoldDB" id="A0A448YPM0"/>
<dbReference type="STRING" id="13370.A0A448YPM0"/>
<feature type="transmembrane region" description="Helical" evidence="6">
    <location>
        <begin position="398"/>
        <end position="420"/>
    </location>
</feature>
<evidence type="ECO:0000256" key="4">
    <source>
        <dbReference type="ARBA" id="ARBA00022989"/>
    </source>
</evidence>
<evidence type="ECO:0000256" key="5">
    <source>
        <dbReference type="ARBA" id="ARBA00023136"/>
    </source>
</evidence>
<dbReference type="InterPro" id="IPR011701">
    <property type="entry name" value="MFS"/>
</dbReference>
<protein>
    <submittedName>
        <fullName evidence="7">DEKNAAC103951</fullName>
    </submittedName>
</protein>
<feature type="transmembrane region" description="Helical" evidence="6">
    <location>
        <begin position="152"/>
        <end position="170"/>
    </location>
</feature>
<keyword evidence="4 6" id="KW-1133">Transmembrane helix</keyword>
<feature type="transmembrane region" description="Helical" evidence="6">
    <location>
        <begin position="121"/>
        <end position="140"/>
    </location>
</feature>
<dbReference type="EMBL" id="CAACVR010000032">
    <property type="protein sequence ID" value="VEU22874.1"/>
    <property type="molecule type" value="Genomic_DNA"/>
</dbReference>
<dbReference type="OrthoDB" id="3639251at2759"/>
<evidence type="ECO:0000256" key="2">
    <source>
        <dbReference type="ARBA" id="ARBA00022448"/>
    </source>
</evidence>
<organism evidence="7 8">
    <name type="scientific">Brettanomyces naardenensis</name>
    <name type="common">Yeast</name>
    <dbReference type="NCBI Taxonomy" id="13370"/>
    <lineage>
        <taxon>Eukaryota</taxon>
        <taxon>Fungi</taxon>
        <taxon>Dikarya</taxon>
        <taxon>Ascomycota</taxon>
        <taxon>Saccharomycotina</taxon>
        <taxon>Pichiomycetes</taxon>
        <taxon>Pichiales</taxon>
        <taxon>Pichiaceae</taxon>
        <taxon>Brettanomyces</taxon>
    </lineage>
</organism>
<dbReference type="Gene3D" id="1.20.1250.20">
    <property type="entry name" value="MFS general substrate transporter like domains"/>
    <property type="match status" value="1"/>
</dbReference>
<keyword evidence="5 6" id="KW-0472">Membrane</keyword>
<dbReference type="Proteomes" id="UP000290900">
    <property type="component" value="Unassembled WGS sequence"/>
</dbReference>
<dbReference type="GO" id="GO:0016020">
    <property type="term" value="C:membrane"/>
    <property type="evidence" value="ECO:0007669"/>
    <property type="project" value="UniProtKB-SubCell"/>
</dbReference>
<feature type="transmembrane region" description="Helical" evidence="6">
    <location>
        <begin position="340"/>
        <end position="366"/>
    </location>
</feature>
<evidence type="ECO:0000256" key="6">
    <source>
        <dbReference type="SAM" id="Phobius"/>
    </source>
</evidence>
<dbReference type="InterPro" id="IPR036259">
    <property type="entry name" value="MFS_trans_sf"/>
</dbReference>
<evidence type="ECO:0000313" key="7">
    <source>
        <dbReference type="EMBL" id="VEU22874.1"/>
    </source>
</evidence>
<feature type="transmembrane region" description="Helical" evidence="6">
    <location>
        <begin position="239"/>
        <end position="259"/>
    </location>
</feature>